<evidence type="ECO:0000256" key="3">
    <source>
        <dbReference type="ARBA" id="ARBA00022694"/>
    </source>
</evidence>
<dbReference type="Gene3D" id="3.30.70.2510">
    <property type="match status" value="1"/>
</dbReference>
<dbReference type="PANTHER" id="PTHR21568">
    <property type="entry name" value="TRNA PSEUDOURIDINE SYNTHASE PUS10"/>
    <property type="match status" value="1"/>
</dbReference>
<dbReference type="PANTHER" id="PTHR21568:SF0">
    <property type="entry name" value="TRNA PSEUDOURIDINE SYNTHASE PUS10"/>
    <property type="match status" value="1"/>
</dbReference>
<dbReference type="GO" id="GO:0003723">
    <property type="term" value="F:RNA binding"/>
    <property type="evidence" value="ECO:0007669"/>
    <property type="project" value="InterPro"/>
</dbReference>
<dbReference type="InterPro" id="IPR039894">
    <property type="entry name" value="Pus10-like"/>
</dbReference>
<dbReference type="AlphaFoldDB" id="A0A0N4UNV3"/>
<name>A0A0N4UNV3_DRAME</name>
<dbReference type="InterPro" id="IPR048741">
    <property type="entry name" value="Pus10-like_C"/>
</dbReference>
<dbReference type="Gene3D" id="3.30.70.3190">
    <property type="match status" value="1"/>
</dbReference>
<evidence type="ECO:0000313" key="9">
    <source>
        <dbReference type="WBParaSite" id="DME_0000961101-mRNA-1"/>
    </source>
</evidence>
<proteinExistence type="inferred from homology"/>
<dbReference type="EC" id="5.4.99.25" evidence="2"/>
<comment type="similarity">
    <text evidence="1">Belongs to the pseudouridine synthase Pus10 family.</text>
</comment>
<dbReference type="GO" id="GO:0160148">
    <property type="term" value="F:tRNA pseudouridine(55) synthase activity"/>
    <property type="evidence" value="ECO:0007669"/>
    <property type="project" value="UniProtKB-EC"/>
</dbReference>
<keyword evidence="4" id="KW-0413">Isomerase</keyword>
<dbReference type="Proteomes" id="UP000274756">
    <property type="component" value="Unassembled WGS sequence"/>
</dbReference>
<dbReference type="EMBL" id="UYYG01001237">
    <property type="protein sequence ID" value="VDN60723.1"/>
    <property type="molecule type" value="Genomic_DNA"/>
</dbReference>
<evidence type="ECO:0000256" key="4">
    <source>
        <dbReference type="ARBA" id="ARBA00023235"/>
    </source>
</evidence>
<dbReference type="SUPFAM" id="SSF55120">
    <property type="entry name" value="Pseudouridine synthase"/>
    <property type="match status" value="1"/>
</dbReference>
<accession>A0A0N4UNV3</accession>
<dbReference type="InterPro" id="IPR020103">
    <property type="entry name" value="PsdUridine_synth_cat_dom_sf"/>
</dbReference>
<sequence>FQYKFFFHYKVSEKIEAPLIAETNCESSRFIASGREDIDVRMLGYGRPFAVQLINPRLTKNFHGSLLNDTLKRLTVEINKDKDIRLPCNLQKINDKELNILKVGQDEKRKCYTAYCYYTQKLCVDLMENLQCKTPFQIIQKTPVRVLRRRPLLDRIRTIYNLHLLMLDDFHFLMRIETQAGTYVKEFVHGDFGRTRPSLAELLKVESGEMDILQLDVEKVDMEWPPRINLLD</sequence>
<organism evidence="7 9">
    <name type="scientific">Dracunculus medinensis</name>
    <name type="common">Guinea worm</name>
    <dbReference type="NCBI Taxonomy" id="318479"/>
    <lineage>
        <taxon>Eukaryota</taxon>
        <taxon>Metazoa</taxon>
        <taxon>Ecdysozoa</taxon>
        <taxon>Nematoda</taxon>
        <taxon>Chromadorea</taxon>
        <taxon>Rhabditida</taxon>
        <taxon>Spirurina</taxon>
        <taxon>Dracunculoidea</taxon>
        <taxon>Dracunculidae</taxon>
        <taxon>Dracunculus</taxon>
    </lineage>
</organism>
<dbReference type="STRING" id="318479.A0A0N4UNV3"/>
<evidence type="ECO:0000313" key="7">
    <source>
        <dbReference type="Proteomes" id="UP000038040"/>
    </source>
</evidence>
<keyword evidence="8" id="KW-1185">Reference proteome</keyword>
<reference evidence="6 8" key="2">
    <citation type="submission" date="2018-11" db="EMBL/GenBank/DDBJ databases">
        <authorList>
            <consortium name="Pathogen Informatics"/>
        </authorList>
    </citation>
    <scope>NUCLEOTIDE SEQUENCE [LARGE SCALE GENOMIC DNA]</scope>
</reference>
<feature type="domain" description="Pus10-like C-terminal" evidence="5">
    <location>
        <begin position="10"/>
        <end position="221"/>
    </location>
</feature>
<protein>
    <recommendedName>
        <fullName evidence="2">tRNA pseudouridine(55) synthase</fullName>
        <ecNumber evidence="2">5.4.99.25</ecNumber>
    </recommendedName>
</protein>
<dbReference type="OrthoDB" id="5859947at2759"/>
<dbReference type="Pfam" id="PF21238">
    <property type="entry name" value="Pus10_C"/>
    <property type="match status" value="1"/>
</dbReference>
<evidence type="ECO:0000313" key="6">
    <source>
        <dbReference type="EMBL" id="VDN60723.1"/>
    </source>
</evidence>
<keyword evidence="3" id="KW-0819">tRNA processing</keyword>
<gene>
    <name evidence="6" type="ORF">DME_LOCUS10696</name>
</gene>
<evidence type="ECO:0000256" key="2">
    <source>
        <dbReference type="ARBA" id="ARBA00012787"/>
    </source>
</evidence>
<dbReference type="Proteomes" id="UP000038040">
    <property type="component" value="Unplaced"/>
</dbReference>
<dbReference type="FunFam" id="3.30.70.3190:FF:000001">
    <property type="entry name" value="tRNA pseudouridine synthase Pus10"/>
    <property type="match status" value="1"/>
</dbReference>
<reference evidence="9" key="1">
    <citation type="submission" date="2017-02" db="UniProtKB">
        <authorList>
            <consortium name="WormBaseParasite"/>
        </authorList>
    </citation>
    <scope>IDENTIFICATION</scope>
</reference>
<dbReference type="WBParaSite" id="DME_0000961101-mRNA-1">
    <property type="protein sequence ID" value="DME_0000961101-mRNA-1"/>
    <property type="gene ID" value="DME_0000961101"/>
</dbReference>
<dbReference type="GO" id="GO:0031119">
    <property type="term" value="P:tRNA pseudouridine synthesis"/>
    <property type="evidence" value="ECO:0007669"/>
    <property type="project" value="TreeGrafter"/>
</dbReference>
<evidence type="ECO:0000313" key="8">
    <source>
        <dbReference type="Proteomes" id="UP000274756"/>
    </source>
</evidence>
<evidence type="ECO:0000256" key="1">
    <source>
        <dbReference type="ARBA" id="ARBA00009652"/>
    </source>
</evidence>
<evidence type="ECO:0000259" key="5">
    <source>
        <dbReference type="Pfam" id="PF21238"/>
    </source>
</evidence>